<feature type="transmembrane region" description="Helical" evidence="10">
    <location>
        <begin position="205"/>
        <end position="230"/>
    </location>
</feature>
<keyword evidence="3" id="KW-0050">Antiport</keyword>
<feature type="transmembrane region" description="Helical" evidence="10">
    <location>
        <begin position="568"/>
        <end position="587"/>
    </location>
</feature>
<keyword evidence="17" id="KW-1185">Reference proteome</keyword>
<evidence type="ECO:0000256" key="2">
    <source>
        <dbReference type="ARBA" id="ARBA00022448"/>
    </source>
</evidence>
<feature type="transmembrane region" description="Helical" evidence="10">
    <location>
        <begin position="787"/>
        <end position="809"/>
    </location>
</feature>
<keyword evidence="4" id="KW-1003">Cell membrane</keyword>
<evidence type="ECO:0000313" key="17">
    <source>
        <dbReference type="Proteomes" id="UP000436483"/>
    </source>
</evidence>
<dbReference type="Pfam" id="PF20501">
    <property type="entry name" value="MbhE"/>
    <property type="match status" value="1"/>
</dbReference>
<feature type="transmembrane region" description="Helical" evidence="10">
    <location>
        <begin position="897"/>
        <end position="920"/>
    </location>
</feature>
<feature type="transmembrane region" description="Helical" evidence="10">
    <location>
        <begin position="270"/>
        <end position="291"/>
    </location>
</feature>
<dbReference type="Proteomes" id="UP000436483">
    <property type="component" value="Unassembled WGS sequence"/>
</dbReference>
<dbReference type="Pfam" id="PF04039">
    <property type="entry name" value="MnhB"/>
    <property type="match status" value="1"/>
</dbReference>
<organism evidence="16 17">
    <name type="scientific">Microvirga makkahensis</name>
    <dbReference type="NCBI Taxonomy" id="1128670"/>
    <lineage>
        <taxon>Bacteria</taxon>
        <taxon>Pseudomonadati</taxon>
        <taxon>Pseudomonadota</taxon>
        <taxon>Alphaproteobacteria</taxon>
        <taxon>Hyphomicrobiales</taxon>
        <taxon>Methylobacteriaceae</taxon>
        <taxon>Microvirga</taxon>
    </lineage>
</organism>
<feature type="domain" description="MrpA C-terminal/MbhD" evidence="14">
    <location>
        <begin position="610"/>
        <end position="674"/>
    </location>
</feature>
<evidence type="ECO:0000256" key="8">
    <source>
        <dbReference type="ARBA" id="ARBA00023136"/>
    </source>
</evidence>
<keyword evidence="6 10" id="KW-1133">Transmembrane helix</keyword>
<dbReference type="GO" id="GO:0005886">
    <property type="term" value="C:plasma membrane"/>
    <property type="evidence" value="ECO:0007669"/>
    <property type="project" value="UniProtKB-SubCell"/>
</dbReference>
<evidence type="ECO:0000256" key="3">
    <source>
        <dbReference type="ARBA" id="ARBA00022449"/>
    </source>
</evidence>
<accession>A0A7X3SRH5</accession>
<protein>
    <submittedName>
        <fullName evidence="16">Monovalent cation/H+ antiporter subunit A</fullName>
    </submittedName>
</protein>
<dbReference type="EMBL" id="WURB01000042">
    <property type="protein sequence ID" value="MXQ14661.1"/>
    <property type="molecule type" value="Genomic_DNA"/>
</dbReference>
<feature type="domain" description="NADH-Ubiquinone oxidoreductase (complex I) chain 5 N-terminal" evidence="12">
    <location>
        <begin position="65"/>
        <end position="110"/>
    </location>
</feature>
<feature type="transmembrane region" description="Helical" evidence="10">
    <location>
        <begin position="242"/>
        <end position="264"/>
    </location>
</feature>
<dbReference type="InterPro" id="IPR001750">
    <property type="entry name" value="ND/Mrp_TM"/>
</dbReference>
<feature type="domain" description="MrpA C-terminal/MbhE" evidence="15">
    <location>
        <begin position="684"/>
        <end position="763"/>
    </location>
</feature>
<feature type="transmembrane region" description="Helical" evidence="10">
    <location>
        <begin position="80"/>
        <end position="100"/>
    </location>
</feature>
<feature type="transmembrane region" description="Helical" evidence="10">
    <location>
        <begin position="450"/>
        <end position="478"/>
    </location>
</feature>
<reference evidence="16 17" key="2">
    <citation type="submission" date="2020-01" db="EMBL/GenBank/DDBJ databases">
        <title>Microvirga sp. nov., an arsenate reduction bacterium isolated from Tibet hotspring sediments.</title>
        <authorList>
            <person name="Xian W.-D."/>
            <person name="Li W.-J."/>
        </authorList>
    </citation>
    <scope>NUCLEOTIDE SEQUENCE [LARGE SCALE GENOMIC DNA]</scope>
    <source>
        <strain evidence="16 17">KCTC 23863</strain>
    </source>
</reference>
<evidence type="ECO:0000256" key="1">
    <source>
        <dbReference type="ARBA" id="ARBA00004651"/>
    </source>
</evidence>
<proteinExistence type="predicted"/>
<dbReference type="AlphaFoldDB" id="A0A7X3SRH5"/>
<keyword evidence="2" id="KW-0813">Transport</keyword>
<dbReference type="PANTHER" id="PTHR43373:SF1">
    <property type="entry name" value="NA(+)_H(+) ANTIPORTER SUBUNIT A"/>
    <property type="match status" value="1"/>
</dbReference>
<name>A0A7X3SRH5_9HYPH</name>
<dbReference type="InterPro" id="IPR050616">
    <property type="entry name" value="CPA3_Na-H_Antiporter_A"/>
</dbReference>
<feature type="transmembrane region" description="Helical" evidence="10">
    <location>
        <begin position="408"/>
        <end position="430"/>
    </location>
</feature>
<feature type="transmembrane region" description="Helical" evidence="10">
    <location>
        <begin position="685"/>
        <end position="707"/>
    </location>
</feature>
<evidence type="ECO:0000256" key="9">
    <source>
        <dbReference type="RuleBase" id="RU000320"/>
    </source>
</evidence>
<keyword evidence="8 10" id="KW-0472">Membrane</keyword>
<dbReference type="OrthoDB" id="9811798at2"/>
<dbReference type="Pfam" id="PF00662">
    <property type="entry name" value="Proton_antipo_N"/>
    <property type="match status" value="1"/>
</dbReference>
<evidence type="ECO:0000259" key="14">
    <source>
        <dbReference type="Pfam" id="PF13244"/>
    </source>
</evidence>
<feature type="domain" description="Na+/H+ antiporter MnhB subunit-related protein" evidence="13">
    <location>
        <begin position="791"/>
        <end position="913"/>
    </location>
</feature>
<comment type="subcellular location">
    <subcellularLocation>
        <location evidence="1">Cell membrane</location>
        <topology evidence="1">Multi-pass membrane protein</topology>
    </subcellularLocation>
    <subcellularLocation>
        <location evidence="9">Membrane</location>
        <topology evidence="9">Multi-pass membrane protein</topology>
    </subcellularLocation>
</comment>
<dbReference type="GO" id="GO:0015297">
    <property type="term" value="F:antiporter activity"/>
    <property type="evidence" value="ECO:0007669"/>
    <property type="project" value="UniProtKB-KW"/>
</dbReference>
<sequence length="958" mass="101577">MNIILLPILPLLAAIFPPLAIRSGRTLCAVATAIPTVAALLMLAAAAPAVYRGEITRAAYEWLPQFGLSFSVFLDGLSFFFAALILGIGLLIIIYARFYLSQKDPMGRFYTYLLLFQGAMVGVVVSDNILLLVVFWELTSLSSFLLIGYWRDLPEGRQGARMALVVTGGGGLLLLAGLLLLGQIAGSYELTEILQRGDVIKGSPLYLPMLLLILGGAFTKSAQFPFHFWLPHAMAAPTPVSAYLHSATMVKAGVFLMARLWPVLAGTEAWFLTVSTVGLITMLVGAWIALFKADLKAILAYSTVSHLGLMTMLLGLGTPMAALVAVFHILNHATFKAALFMSAGIVDHEAGTRDIRSLGGLLHLMPISATLALIAAGSMAGLPLLNGFLSKEMMLEEVAHTPYAGTPWIMPTLATVGALLSVAYSARLAIATYLGPVRSDYPHHPHDPPLGLWLPVAILVVPVIAIGLLPALIAGPVVERTTLAVVGSRTLPSYSLALWHGFTPALMMSVTALIGGAAILMAFKPLDRLRLATPRPEAKRIFDQMLGNATRGAKFLVAALHTESLPRYFATIIVAIIIVGGTGFMTGSHAPGTRTSLPINGPALVIWAALVATSLAVVVLHPNRLLTLILTSIVGLGVSIAFIQFSAPDLALTQISVEVVMTILLLLALNLLPRTTPPETGWLHRAWDGVIACAGGVGLAGLAYAVMTRDFRSISEYHLAQSKPGGGGTNVVNVILVDFRGFDTFGEIIVLCIAALAIYALLDSSLKGAAAQRLASMHQNEESADAHPLMLVVVTRVLLPLALTVGAFIFLRGHNQPGGGFIAGLVVAIALLMQAMASGYVWTAERLRLNAHTMLGLGVLLAGLTGLGSLLFGRPFLTSTFRYVHLPFIGEFEVASAMAFDAGVFFVVVGTVLLSLAQIARVQARAERKPVPAGPSDILLQRRTADVAPPAAVLGKEP</sequence>
<dbReference type="RefSeq" id="WP_160888380.1">
    <property type="nucleotide sequence ID" value="NZ_WURB01000042.1"/>
</dbReference>
<gene>
    <name evidence="16" type="ORF">GR328_25075</name>
</gene>
<keyword evidence="7" id="KW-0406">Ion transport</keyword>
<feature type="transmembrane region" description="Helical" evidence="10">
    <location>
        <begin position="599"/>
        <end position="620"/>
    </location>
</feature>
<dbReference type="Pfam" id="PF13244">
    <property type="entry name" value="MbhD"/>
    <property type="match status" value="1"/>
</dbReference>
<feature type="transmembrane region" description="Helical" evidence="10">
    <location>
        <begin position="854"/>
        <end position="877"/>
    </location>
</feature>
<evidence type="ECO:0000259" key="11">
    <source>
        <dbReference type="Pfam" id="PF00361"/>
    </source>
</evidence>
<evidence type="ECO:0000259" key="13">
    <source>
        <dbReference type="Pfam" id="PF04039"/>
    </source>
</evidence>
<evidence type="ECO:0000256" key="10">
    <source>
        <dbReference type="SAM" id="Phobius"/>
    </source>
</evidence>
<dbReference type="PANTHER" id="PTHR43373">
    <property type="entry name" value="NA(+)/H(+) ANTIPORTER SUBUNIT"/>
    <property type="match status" value="1"/>
</dbReference>
<feature type="transmembrane region" description="Helical" evidence="10">
    <location>
        <begin position="748"/>
        <end position="766"/>
    </location>
</feature>
<dbReference type="Pfam" id="PF00361">
    <property type="entry name" value="Proton_antipo_M"/>
    <property type="match status" value="1"/>
</dbReference>
<evidence type="ECO:0000259" key="15">
    <source>
        <dbReference type="Pfam" id="PF20501"/>
    </source>
</evidence>
<feature type="transmembrane region" description="Helical" evidence="10">
    <location>
        <begin position="625"/>
        <end position="645"/>
    </location>
</feature>
<evidence type="ECO:0000259" key="12">
    <source>
        <dbReference type="Pfam" id="PF00662"/>
    </source>
</evidence>
<dbReference type="GO" id="GO:0006811">
    <property type="term" value="P:monoatomic ion transport"/>
    <property type="evidence" value="ECO:0007669"/>
    <property type="project" value="UniProtKB-KW"/>
</dbReference>
<dbReference type="InterPro" id="IPR007182">
    <property type="entry name" value="MnhB"/>
</dbReference>
<feature type="transmembrane region" description="Helical" evidence="10">
    <location>
        <begin position="32"/>
        <end position="51"/>
    </location>
</feature>
<evidence type="ECO:0000313" key="16">
    <source>
        <dbReference type="EMBL" id="MXQ14661.1"/>
    </source>
</evidence>
<feature type="transmembrane region" description="Helical" evidence="10">
    <location>
        <begin position="498"/>
        <end position="523"/>
    </location>
</feature>
<feature type="transmembrane region" description="Helical" evidence="10">
    <location>
        <begin position="821"/>
        <end position="842"/>
    </location>
</feature>
<keyword evidence="5 9" id="KW-0812">Transmembrane</keyword>
<evidence type="ECO:0000256" key="4">
    <source>
        <dbReference type="ARBA" id="ARBA00022475"/>
    </source>
</evidence>
<feature type="domain" description="NADH:quinone oxidoreductase/Mrp antiporter transmembrane" evidence="11">
    <location>
        <begin position="126"/>
        <end position="399"/>
    </location>
</feature>
<dbReference type="PRINTS" id="PR01434">
    <property type="entry name" value="NADHDHGNASE5"/>
</dbReference>
<reference evidence="16 17" key="1">
    <citation type="submission" date="2019-12" db="EMBL/GenBank/DDBJ databases">
        <authorList>
            <person name="Yuan C.-G."/>
        </authorList>
    </citation>
    <scope>NUCLEOTIDE SEQUENCE [LARGE SCALE GENOMIC DNA]</scope>
    <source>
        <strain evidence="16 17">KCTC 23863</strain>
    </source>
</reference>
<dbReference type="InterPro" id="IPR046806">
    <property type="entry name" value="MrpA_C/MbhE"/>
</dbReference>
<evidence type="ECO:0000256" key="5">
    <source>
        <dbReference type="ARBA" id="ARBA00022692"/>
    </source>
</evidence>
<feature type="transmembrane region" description="Helical" evidence="10">
    <location>
        <begin position="109"/>
        <end position="125"/>
    </location>
</feature>
<dbReference type="NCBIfam" id="NF009288">
    <property type="entry name" value="PRK12648.1"/>
    <property type="match status" value="1"/>
</dbReference>
<comment type="caution">
    <text evidence="16">The sequence shown here is derived from an EMBL/GenBank/DDBJ whole genome shotgun (WGS) entry which is preliminary data.</text>
</comment>
<dbReference type="InterPro" id="IPR001516">
    <property type="entry name" value="Proton_antipo_N"/>
</dbReference>
<feature type="transmembrane region" description="Helical" evidence="10">
    <location>
        <begin position="367"/>
        <end position="388"/>
    </location>
</feature>
<evidence type="ECO:0000256" key="6">
    <source>
        <dbReference type="ARBA" id="ARBA00022989"/>
    </source>
</evidence>
<dbReference type="InterPro" id="IPR025383">
    <property type="entry name" value="MrpA_C/MbhD"/>
</dbReference>
<evidence type="ECO:0000256" key="7">
    <source>
        <dbReference type="ARBA" id="ARBA00023065"/>
    </source>
</evidence>
<feature type="transmembrane region" description="Helical" evidence="10">
    <location>
        <begin position="651"/>
        <end position="673"/>
    </location>
</feature>
<feature type="transmembrane region" description="Helical" evidence="10">
    <location>
        <begin position="162"/>
        <end position="185"/>
    </location>
</feature>